<dbReference type="CDD" id="cd01561">
    <property type="entry name" value="CBS_like"/>
    <property type="match status" value="1"/>
</dbReference>
<dbReference type="OrthoDB" id="9815130at2"/>
<dbReference type="InterPro" id="IPR005856">
    <property type="entry name" value="Cys_synth"/>
</dbReference>
<dbReference type="NCBIfam" id="TIGR01139">
    <property type="entry name" value="cysK"/>
    <property type="match status" value="1"/>
</dbReference>
<dbReference type="FunFam" id="3.40.50.1100:FF:000118">
    <property type="entry name" value="Related to CYS4-cystathionine beta-synthase"/>
    <property type="match status" value="1"/>
</dbReference>
<evidence type="ECO:0000256" key="2">
    <source>
        <dbReference type="ARBA" id="ARBA00004962"/>
    </source>
</evidence>
<dbReference type="InterPro" id="IPR050214">
    <property type="entry name" value="Cys_Synth/Cystath_Beta-Synth"/>
</dbReference>
<evidence type="ECO:0000256" key="12">
    <source>
        <dbReference type="PIRSR" id="PIRSR605856-51"/>
    </source>
</evidence>
<evidence type="ECO:0000256" key="1">
    <source>
        <dbReference type="ARBA" id="ARBA00001933"/>
    </source>
</evidence>
<evidence type="ECO:0000313" key="15">
    <source>
        <dbReference type="EMBL" id="SMC65080.1"/>
    </source>
</evidence>
<evidence type="ECO:0000256" key="11">
    <source>
        <dbReference type="PIRSR" id="PIRSR605856-50"/>
    </source>
</evidence>
<feature type="domain" description="Tryptophan synthase beta chain-like PALP" evidence="14">
    <location>
        <begin position="10"/>
        <end position="308"/>
    </location>
</feature>
<name>A0A1W2AX18_9BACT</name>
<evidence type="ECO:0000256" key="10">
    <source>
        <dbReference type="ARBA" id="ARBA00047931"/>
    </source>
</evidence>
<dbReference type="PANTHER" id="PTHR10314">
    <property type="entry name" value="CYSTATHIONINE BETA-SYNTHASE"/>
    <property type="match status" value="1"/>
</dbReference>
<organism evidence="15 16">
    <name type="scientific">Desulfocicer vacuolatum DSM 3385</name>
    <dbReference type="NCBI Taxonomy" id="1121400"/>
    <lineage>
        <taxon>Bacteria</taxon>
        <taxon>Pseudomonadati</taxon>
        <taxon>Thermodesulfobacteriota</taxon>
        <taxon>Desulfobacteria</taxon>
        <taxon>Desulfobacterales</taxon>
        <taxon>Desulfobacteraceae</taxon>
        <taxon>Desulfocicer</taxon>
    </lineage>
</organism>
<dbReference type="InterPro" id="IPR001926">
    <property type="entry name" value="TrpB-like_PALP"/>
</dbReference>
<dbReference type="Proteomes" id="UP000192418">
    <property type="component" value="Unassembled WGS sequence"/>
</dbReference>
<feature type="binding site" evidence="11">
    <location>
        <position position="78"/>
    </location>
    <ligand>
        <name>pyridoxal 5'-phosphate</name>
        <dbReference type="ChEBI" id="CHEBI:597326"/>
    </ligand>
</feature>
<dbReference type="NCBIfam" id="TIGR01136">
    <property type="entry name" value="cysKM"/>
    <property type="match status" value="1"/>
</dbReference>
<dbReference type="InterPro" id="IPR036052">
    <property type="entry name" value="TrpB-like_PALP_sf"/>
</dbReference>
<comment type="cofactor">
    <cofactor evidence="1 11 13">
        <name>pyridoxal 5'-phosphate</name>
        <dbReference type="ChEBI" id="CHEBI:597326"/>
    </cofactor>
</comment>
<comment type="similarity">
    <text evidence="3 13">Belongs to the cysteine synthase/cystathionine beta-synthase family.</text>
</comment>
<dbReference type="PROSITE" id="PS00901">
    <property type="entry name" value="CYS_SYNTHASE"/>
    <property type="match status" value="1"/>
</dbReference>
<evidence type="ECO:0000259" key="14">
    <source>
        <dbReference type="Pfam" id="PF00291"/>
    </source>
</evidence>
<evidence type="ECO:0000256" key="5">
    <source>
        <dbReference type="ARBA" id="ARBA00019371"/>
    </source>
</evidence>
<dbReference type="Pfam" id="PF00291">
    <property type="entry name" value="PALP"/>
    <property type="match status" value="1"/>
</dbReference>
<protein>
    <recommendedName>
        <fullName evidence="5 13">Cysteine synthase</fullName>
        <ecNumber evidence="4 13">2.5.1.47</ecNumber>
    </recommendedName>
</protein>
<feature type="binding site" evidence="11">
    <location>
        <begin position="183"/>
        <end position="187"/>
    </location>
    <ligand>
        <name>pyridoxal 5'-phosphate</name>
        <dbReference type="ChEBI" id="CHEBI:597326"/>
    </ligand>
</feature>
<dbReference type="InterPro" id="IPR005859">
    <property type="entry name" value="CysK"/>
</dbReference>
<keyword evidence="7 13" id="KW-0808">Transferase</keyword>
<keyword evidence="8 11" id="KW-0663">Pyridoxal phosphate</keyword>
<dbReference type="InterPro" id="IPR001216">
    <property type="entry name" value="P-phosphate_BS"/>
</dbReference>
<evidence type="ECO:0000256" key="13">
    <source>
        <dbReference type="RuleBase" id="RU003985"/>
    </source>
</evidence>
<keyword evidence="6 13" id="KW-0028">Amino-acid biosynthesis</keyword>
<dbReference type="GO" id="GO:0006535">
    <property type="term" value="P:cysteine biosynthetic process from serine"/>
    <property type="evidence" value="ECO:0007669"/>
    <property type="project" value="UniProtKB-UniRule"/>
</dbReference>
<proteinExistence type="inferred from homology"/>
<evidence type="ECO:0000256" key="9">
    <source>
        <dbReference type="ARBA" id="ARBA00023192"/>
    </source>
</evidence>
<evidence type="ECO:0000256" key="3">
    <source>
        <dbReference type="ARBA" id="ARBA00007103"/>
    </source>
</evidence>
<evidence type="ECO:0000256" key="6">
    <source>
        <dbReference type="ARBA" id="ARBA00022605"/>
    </source>
</evidence>
<dbReference type="UniPathway" id="UPA00136">
    <property type="reaction ID" value="UER00200"/>
</dbReference>
<evidence type="ECO:0000256" key="7">
    <source>
        <dbReference type="ARBA" id="ARBA00022679"/>
    </source>
</evidence>
<comment type="catalytic activity">
    <reaction evidence="10 13">
        <text>O-acetyl-L-serine + hydrogen sulfide = L-cysteine + acetate</text>
        <dbReference type="Rhea" id="RHEA:14829"/>
        <dbReference type="ChEBI" id="CHEBI:29919"/>
        <dbReference type="ChEBI" id="CHEBI:30089"/>
        <dbReference type="ChEBI" id="CHEBI:35235"/>
        <dbReference type="ChEBI" id="CHEBI:58340"/>
        <dbReference type="EC" id="2.5.1.47"/>
    </reaction>
</comment>
<dbReference type="AlphaFoldDB" id="A0A1W2AX18"/>
<dbReference type="EMBL" id="FWXY01000006">
    <property type="protein sequence ID" value="SMC65080.1"/>
    <property type="molecule type" value="Genomic_DNA"/>
</dbReference>
<accession>A0A1W2AX18</accession>
<dbReference type="SUPFAM" id="SSF53686">
    <property type="entry name" value="Tryptophan synthase beta subunit-like PLP-dependent enzymes"/>
    <property type="match status" value="1"/>
</dbReference>
<evidence type="ECO:0000313" key="16">
    <source>
        <dbReference type="Proteomes" id="UP000192418"/>
    </source>
</evidence>
<keyword evidence="9 13" id="KW-0198">Cysteine biosynthesis</keyword>
<gene>
    <name evidence="15" type="ORF">SAMN02746065_106115</name>
</gene>
<dbReference type="RefSeq" id="WP_084068056.1">
    <property type="nucleotide sequence ID" value="NZ_FWXY01000006.1"/>
</dbReference>
<dbReference type="Gene3D" id="3.40.50.1100">
    <property type="match status" value="2"/>
</dbReference>
<feature type="modified residue" description="N6-(pyridoxal phosphate)lysine" evidence="12">
    <location>
        <position position="45"/>
    </location>
</feature>
<dbReference type="FunFam" id="3.40.50.1100:FF:000002">
    <property type="entry name" value="Cysteine synthase"/>
    <property type="match status" value="1"/>
</dbReference>
<evidence type="ECO:0000256" key="4">
    <source>
        <dbReference type="ARBA" id="ARBA00012681"/>
    </source>
</evidence>
<reference evidence="15 16" key="1">
    <citation type="submission" date="2017-04" db="EMBL/GenBank/DDBJ databases">
        <authorList>
            <person name="Afonso C.L."/>
            <person name="Miller P.J."/>
            <person name="Scott M.A."/>
            <person name="Spackman E."/>
            <person name="Goraichik I."/>
            <person name="Dimitrov K.M."/>
            <person name="Suarez D.L."/>
            <person name="Swayne D.E."/>
        </authorList>
    </citation>
    <scope>NUCLEOTIDE SEQUENCE [LARGE SCALE GENOMIC DNA]</scope>
    <source>
        <strain evidence="15 16">DSM 3385</strain>
    </source>
</reference>
<feature type="binding site" evidence="11">
    <location>
        <position position="280"/>
    </location>
    <ligand>
        <name>pyridoxal 5'-phosphate</name>
        <dbReference type="ChEBI" id="CHEBI:597326"/>
    </ligand>
</feature>
<keyword evidence="16" id="KW-1185">Reference proteome</keyword>
<dbReference type="EC" id="2.5.1.47" evidence="4 13"/>
<comment type="pathway">
    <text evidence="2">Amino-acid biosynthesis; L-cysteine biosynthesis; L-cysteine from L-serine: step 2/2.</text>
</comment>
<evidence type="ECO:0000256" key="8">
    <source>
        <dbReference type="ARBA" id="ARBA00022898"/>
    </source>
</evidence>
<dbReference type="STRING" id="1121400.SAMN02746065_106115"/>
<sequence>MKNIFEDNSMSIGRTPLVRLNRVTKDLHCTVAVKIEGRNPAYSVKCRVGAAIIWDAEEKGILVPGSRDVTVIEATSGNTGIGLAYVCAAKGYPLILAMPDTMSMERRRMLQAFGAQLILTDGAKGMKGAIARTREIVSKAPEKYLMANQFGNPANPDVHYKTTGPEILEDTGADVDIFVAGVGTGGTITGVARYLKEKKGQGVRAIAVEPVHIAVLSAIKRNQPFTPGPGVNKIQGIGAGFKPDILDMDLLDGVVTVGSDEAIDMAKRLHQEEGITCGISSGAAVAGALKVGGLPENKGKLIVTILPDAGERYLSSVLFENF</sequence>
<dbReference type="GO" id="GO:0004124">
    <property type="term" value="F:cysteine synthase activity"/>
    <property type="evidence" value="ECO:0007669"/>
    <property type="project" value="UniProtKB-UniRule"/>
</dbReference>